<protein>
    <recommendedName>
        <fullName evidence="4">Ig-like domain-containing protein</fullName>
    </recommendedName>
</protein>
<dbReference type="PANTHER" id="PTHR11860:SF118">
    <property type="entry name" value="CMRF35-LIKE MOLECULE 3-RELATED"/>
    <property type="match status" value="1"/>
</dbReference>
<evidence type="ECO:0000313" key="6">
    <source>
        <dbReference type="Proteomes" id="UP000472271"/>
    </source>
</evidence>
<reference evidence="5" key="1">
    <citation type="submission" date="2019-06" db="EMBL/GenBank/DDBJ databases">
        <authorList>
            <consortium name="Wellcome Sanger Institute Data Sharing"/>
        </authorList>
    </citation>
    <scope>NUCLEOTIDE SEQUENCE [LARGE SCALE GENOMIC DNA]</scope>
</reference>
<dbReference type="Proteomes" id="UP000472271">
    <property type="component" value="Chromosome 15"/>
</dbReference>
<dbReference type="InterPro" id="IPR050671">
    <property type="entry name" value="CD300_family_receptors"/>
</dbReference>
<evidence type="ECO:0000256" key="3">
    <source>
        <dbReference type="ARBA" id="ARBA00023136"/>
    </source>
</evidence>
<dbReference type="InterPro" id="IPR036179">
    <property type="entry name" value="Ig-like_dom_sf"/>
</dbReference>
<dbReference type="AlphaFoldDB" id="A0A673CJP7"/>
<name>A0A673CJP7_9TELE</name>
<dbReference type="GO" id="GO:0005886">
    <property type="term" value="C:plasma membrane"/>
    <property type="evidence" value="ECO:0007669"/>
    <property type="project" value="TreeGrafter"/>
</dbReference>
<keyword evidence="2" id="KW-0812">Transmembrane</keyword>
<keyword evidence="6" id="KW-1185">Reference proteome</keyword>
<dbReference type="Gene3D" id="2.60.40.10">
    <property type="entry name" value="Immunoglobulins"/>
    <property type="match status" value="1"/>
</dbReference>
<reference evidence="5" key="3">
    <citation type="submission" date="2025-09" db="UniProtKB">
        <authorList>
            <consortium name="Ensembl"/>
        </authorList>
    </citation>
    <scope>IDENTIFICATION</scope>
</reference>
<proteinExistence type="predicted"/>
<dbReference type="PROSITE" id="PS50835">
    <property type="entry name" value="IG_LIKE"/>
    <property type="match status" value="1"/>
</dbReference>
<dbReference type="InterPro" id="IPR003599">
    <property type="entry name" value="Ig_sub"/>
</dbReference>
<evidence type="ECO:0000256" key="2">
    <source>
        <dbReference type="ARBA" id="ARBA00022692"/>
    </source>
</evidence>
<organism evidence="5 6">
    <name type="scientific">Sphaeramia orbicularis</name>
    <name type="common">orbiculate cardinalfish</name>
    <dbReference type="NCBI Taxonomy" id="375764"/>
    <lineage>
        <taxon>Eukaryota</taxon>
        <taxon>Metazoa</taxon>
        <taxon>Chordata</taxon>
        <taxon>Craniata</taxon>
        <taxon>Vertebrata</taxon>
        <taxon>Euteleostomi</taxon>
        <taxon>Actinopterygii</taxon>
        <taxon>Neopterygii</taxon>
        <taxon>Teleostei</taxon>
        <taxon>Neoteleostei</taxon>
        <taxon>Acanthomorphata</taxon>
        <taxon>Gobiaria</taxon>
        <taxon>Kurtiformes</taxon>
        <taxon>Apogonoidei</taxon>
        <taxon>Apogonidae</taxon>
        <taxon>Apogoninae</taxon>
        <taxon>Sphaeramia</taxon>
    </lineage>
</organism>
<feature type="domain" description="Ig-like" evidence="4">
    <location>
        <begin position="28"/>
        <end position="131"/>
    </location>
</feature>
<evidence type="ECO:0000259" key="4">
    <source>
        <dbReference type="PROSITE" id="PS50835"/>
    </source>
</evidence>
<dbReference type="SMART" id="SM00409">
    <property type="entry name" value="IG"/>
    <property type="match status" value="1"/>
</dbReference>
<dbReference type="InterPro" id="IPR007110">
    <property type="entry name" value="Ig-like_dom"/>
</dbReference>
<comment type="subcellular location">
    <subcellularLocation>
        <location evidence="1">Membrane</location>
    </subcellularLocation>
</comment>
<evidence type="ECO:0000313" key="5">
    <source>
        <dbReference type="Ensembl" id="ENSSORP00005053504.1"/>
    </source>
</evidence>
<dbReference type="GO" id="GO:0004888">
    <property type="term" value="F:transmembrane signaling receptor activity"/>
    <property type="evidence" value="ECO:0007669"/>
    <property type="project" value="TreeGrafter"/>
</dbReference>
<keyword evidence="3" id="KW-0472">Membrane</keyword>
<dbReference type="Ensembl" id="ENSSORT00005054760.1">
    <property type="protein sequence ID" value="ENSSORP00005053504.1"/>
    <property type="gene ID" value="ENSSORG00005024063.1"/>
</dbReference>
<reference evidence="5" key="2">
    <citation type="submission" date="2025-08" db="UniProtKB">
        <authorList>
            <consortium name="Ensembl"/>
        </authorList>
    </citation>
    <scope>IDENTIFICATION</scope>
</reference>
<accession>A0A673CJP7</accession>
<dbReference type="InterPro" id="IPR013783">
    <property type="entry name" value="Ig-like_fold"/>
</dbReference>
<sequence>MGILLTPLIINSSNFKKGWKITVRLWKPDEVIISTVSRVTVEEGGSISIPCFYELTYTDHVKYLCKGCTWDDCTNEIKTDWENSTKYSISDNKNQRMVTFIINDLKTEDSNCYWCSAEKTFADDKTDFHLHVGNQGKTFETATVHMHSNVELSTIATTTTTATTTIQPTTISSTSKPVNHTYVSQEPTTEQTGTHRLVRFKPVFYRFIHMINKTALLFIDRIRTTDVLMIRKKTECQCGTD</sequence>
<dbReference type="PANTHER" id="PTHR11860">
    <property type="entry name" value="POLYMERIC-IMMUNOGLOBULIN RECEPTOR"/>
    <property type="match status" value="1"/>
</dbReference>
<dbReference type="Pfam" id="PF07686">
    <property type="entry name" value="V-set"/>
    <property type="match status" value="1"/>
</dbReference>
<dbReference type="SUPFAM" id="SSF48726">
    <property type="entry name" value="Immunoglobulin"/>
    <property type="match status" value="1"/>
</dbReference>
<evidence type="ECO:0000256" key="1">
    <source>
        <dbReference type="ARBA" id="ARBA00004370"/>
    </source>
</evidence>
<dbReference type="InParanoid" id="A0A673CJP7"/>
<dbReference type="InterPro" id="IPR013106">
    <property type="entry name" value="Ig_V-set"/>
</dbReference>